<dbReference type="InterPro" id="IPR002871">
    <property type="entry name" value="NIF_FeS_clus_asmbl_NifU_N"/>
</dbReference>
<proteinExistence type="predicted"/>
<dbReference type="RefSeq" id="WP_013103534.1">
    <property type="nucleotide sequence ID" value="NZ_CP037939.1"/>
</dbReference>
<protein>
    <submittedName>
        <fullName evidence="2">SUF system NifU family Fe-S cluster assembly protein</fullName>
    </submittedName>
</protein>
<dbReference type="Proteomes" id="UP000295756">
    <property type="component" value="Chromosome"/>
</dbReference>
<feature type="domain" description="NIF system FeS cluster assembly NifU N-terminal" evidence="1">
    <location>
        <begin position="10"/>
        <end position="128"/>
    </location>
</feature>
<dbReference type="Gene3D" id="3.90.1010.10">
    <property type="match status" value="1"/>
</dbReference>
<evidence type="ECO:0000313" key="2">
    <source>
        <dbReference type="EMBL" id="QBR48172.1"/>
    </source>
</evidence>
<dbReference type="NCBIfam" id="TIGR01994">
    <property type="entry name" value="SUF_scaf_2"/>
    <property type="match status" value="1"/>
</dbReference>
<dbReference type="SUPFAM" id="SSF82649">
    <property type="entry name" value="SufE/NifU"/>
    <property type="match status" value="1"/>
</dbReference>
<sequence>MALHNLDNLYRQAIMGYAQNPHHYHPVTVADQYTVRKYNPTCGDVIEIAITTHDQVISDIHFDGDGCAISKASASMMTDLVLNRTLSAAQKMISEFSSMTMGESHDQVLLGEAELLAGVTKFPARIKCATLAWHALDELLTSKN</sequence>
<dbReference type="CDD" id="cd06664">
    <property type="entry name" value="IscU_like"/>
    <property type="match status" value="1"/>
</dbReference>
<evidence type="ECO:0000259" key="1">
    <source>
        <dbReference type="Pfam" id="PF01592"/>
    </source>
</evidence>
<dbReference type="EMBL" id="CP037939">
    <property type="protein sequence ID" value="QBR48172.1"/>
    <property type="molecule type" value="Genomic_DNA"/>
</dbReference>
<dbReference type="PANTHER" id="PTHR10093">
    <property type="entry name" value="IRON-SULFUR CLUSTER ASSEMBLY ENZYME NIFU HOMOLOG"/>
    <property type="match status" value="1"/>
</dbReference>
<reference evidence="2 3" key="1">
    <citation type="submission" date="2019-03" db="EMBL/GenBank/DDBJ databases">
        <title>Complete Genome Sequence of Leuconostoc kimchii strain NKJ218 Isolated from Homemade Kimchi.</title>
        <authorList>
            <person name="Jung J.Y."/>
            <person name="Jin H.M."/>
            <person name="Jung J.-W."/>
            <person name="Lee S.-Y."/>
            <person name="Ryu B.-G."/>
            <person name="Han S.-S."/>
            <person name="Kang H.K."/>
            <person name="Choi H.W."/>
            <person name="Chung E.J."/>
            <person name="Choi K.-M."/>
        </authorList>
    </citation>
    <scope>NUCLEOTIDE SEQUENCE [LARGE SCALE GENOMIC DNA]</scope>
    <source>
        <strain evidence="2 3">NKJ218</strain>
    </source>
</reference>
<gene>
    <name evidence="2" type="ORF">EW139_08540</name>
</gene>
<name>A0ABX5SP11_9LACO</name>
<keyword evidence="3" id="KW-1185">Reference proteome</keyword>
<organism evidence="2 3">
    <name type="scientific">Leuconostoc kimchii</name>
    <dbReference type="NCBI Taxonomy" id="136609"/>
    <lineage>
        <taxon>Bacteria</taxon>
        <taxon>Bacillati</taxon>
        <taxon>Bacillota</taxon>
        <taxon>Bacilli</taxon>
        <taxon>Lactobacillales</taxon>
        <taxon>Lactobacillaceae</taxon>
        <taxon>Leuconostoc</taxon>
    </lineage>
</organism>
<accession>A0ABX5SP11</accession>
<evidence type="ECO:0000313" key="3">
    <source>
        <dbReference type="Proteomes" id="UP000295756"/>
    </source>
</evidence>
<dbReference type="Pfam" id="PF01592">
    <property type="entry name" value="NifU_N"/>
    <property type="match status" value="1"/>
</dbReference>